<dbReference type="PIRSF" id="PIRSF005788">
    <property type="entry name" value="NifK"/>
    <property type="match status" value="1"/>
</dbReference>
<sequence>MPNAALVVQADDTELQSDIVAELVKQMRALDTYDTQKDWPDAQVIDPYVLTKERKQAIPIVGDPDEITMARVKAYYNALATLIEKRSGLMAVPVINLTHEGFGRAFIIVGKLIVADKTLRDVHRFGFASLAKLNEEAGKVLEKAQGLIGQFPEVANA</sequence>
<dbReference type="NCBIfam" id="TIGR02935">
    <property type="entry name" value="NifX-associated nitrogen fixation protein"/>
    <property type="match status" value="1"/>
</dbReference>
<evidence type="ECO:0000313" key="1">
    <source>
        <dbReference type="EMBL" id="BBL72057.1"/>
    </source>
</evidence>
<dbReference type="EMBL" id="AP019782">
    <property type="protein sequence ID" value="BBL72057.1"/>
    <property type="molecule type" value="Genomic_DNA"/>
</dbReference>
<dbReference type="KEGG" id="moz:MoryE10_26630"/>
<evidence type="ECO:0000313" key="2">
    <source>
        <dbReference type="Proteomes" id="UP000824988"/>
    </source>
</evidence>
<proteinExistence type="predicted"/>
<organism evidence="1 2">
    <name type="scientific">Methylogaea oryzae</name>
    <dbReference type="NCBI Taxonomy" id="1295382"/>
    <lineage>
        <taxon>Bacteria</taxon>
        <taxon>Pseudomonadati</taxon>
        <taxon>Pseudomonadota</taxon>
        <taxon>Gammaproteobacteria</taxon>
        <taxon>Methylococcales</taxon>
        <taxon>Methylococcaceae</taxon>
        <taxon>Methylogaea</taxon>
    </lineage>
</organism>
<dbReference type="Proteomes" id="UP000824988">
    <property type="component" value="Chromosome"/>
</dbReference>
<keyword evidence="2" id="KW-1185">Reference proteome</keyword>
<gene>
    <name evidence="1" type="ORF">MoryE10_26630</name>
</gene>
<dbReference type="AlphaFoldDB" id="A0A8D4VT13"/>
<accession>A0A8D4VT13</accession>
<protein>
    <recommendedName>
        <fullName evidence="3">Nitrogen fixation protein</fullName>
    </recommendedName>
</protein>
<dbReference type="Pfam" id="PF03270">
    <property type="entry name" value="DUF269"/>
    <property type="match status" value="1"/>
</dbReference>
<dbReference type="InterPro" id="IPR004952">
    <property type="entry name" value="NifX-assoc_nitrogen_fix"/>
</dbReference>
<reference evidence="1" key="1">
    <citation type="submission" date="2019-06" db="EMBL/GenBank/DDBJ databases">
        <title>Complete genome sequence of Methylogaea oryzae strain JCM16910.</title>
        <authorList>
            <person name="Asakawa S."/>
        </authorList>
    </citation>
    <scope>NUCLEOTIDE SEQUENCE</scope>
    <source>
        <strain evidence="1">E10</strain>
    </source>
</reference>
<name>A0A8D4VT13_9GAMM</name>
<evidence type="ECO:0008006" key="3">
    <source>
        <dbReference type="Google" id="ProtNLM"/>
    </source>
</evidence>
<dbReference type="RefSeq" id="WP_221047340.1">
    <property type="nucleotide sequence ID" value="NZ_AP019782.1"/>
</dbReference>